<dbReference type="EMBL" id="CAJVPY010002300">
    <property type="protein sequence ID" value="CAG8555831.1"/>
    <property type="molecule type" value="Genomic_DNA"/>
</dbReference>
<accession>A0A9N9B559</accession>
<proteinExistence type="predicted"/>
<evidence type="ECO:0000313" key="1">
    <source>
        <dbReference type="EMBL" id="CAG8555831.1"/>
    </source>
</evidence>
<name>A0A9N9B559_9GLOM</name>
<sequence>MPPSYLTFALDRNHNSNGAYKNLIKAFEEKNITINSIKNLSELELLKLGVTKIRW</sequence>
<keyword evidence="2" id="KW-1185">Reference proteome</keyword>
<protein>
    <submittedName>
        <fullName evidence="1">13304_t:CDS:1</fullName>
    </submittedName>
</protein>
<gene>
    <name evidence="1" type="ORF">DERYTH_LOCUS5494</name>
</gene>
<dbReference type="OrthoDB" id="2406270at2759"/>
<comment type="caution">
    <text evidence="1">The sequence shown here is derived from an EMBL/GenBank/DDBJ whole genome shotgun (WGS) entry which is preliminary data.</text>
</comment>
<evidence type="ECO:0000313" key="2">
    <source>
        <dbReference type="Proteomes" id="UP000789405"/>
    </source>
</evidence>
<dbReference type="AlphaFoldDB" id="A0A9N9B559"/>
<reference evidence="1" key="1">
    <citation type="submission" date="2021-06" db="EMBL/GenBank/DDBJ databases">
        <authorList>
            <person name="Kallberg Y."/>
            <person name="Tangrot J."/>
            <person name="Rosling A."/>
        </authorList>
    </citation>
    <scope>NUCLEOTIDE SEQUENCE</scope>
    <source>
        <strain evidence="1">MA453B</strain>
    </source>
</reference>
<organism evidence="1 2">
    <name type="scientific">Dentiscutata erythropus</name>
    <dbReference type="NCBI Taxonomy" id="1348616"/>
    <lineage>
        <taxon>Eukaryota</taxon>
        <taxon>Fungi</taxon>
        <taxon>Fungi incertae sedis</taxon>
        <taxon>Mucoromycota</taxon>
        <taxon>Glomeromycotina</taxon>
        <taxon>Glomeromycetes</taxon>
        <taxon>Diversisporales</taxon>
        <taxon>Gigasporaceae</taxon>
        <taxon>Dentiscutata</taxon>
    </lineage>
</organism>
<dbReference type="Proteomes" id="UP000789405">
    <property type="component" value="Unassembled WGS sequence"/>
</dbReference>